<reference evidence="1 2" key="1">
    <citation type="submission" date="2019-03" db="EMBL/GenBank/DDBJ databases">
        <title>First draft genome of Liparis tanakae, snailfish: a comprehensive survey of snailfish specific genes.</title>
        <authorList>
            <person name="Kim W."/>
            <person name="Song I."/>
            <person name="Jeong J.-H."/>
            <person name="Kim D."/>
            <person name="Kim S."/>
            <person name="Ryu S."/>
            <person name="Song J.Y."/>
            <person name="Lee S.K."/>
        </authorList>
    </citation>
    <scope>NUCLEOTIDE SEQUENCE [LARGE SCALE GENOMIC DNA]</scope>
    <source>
        <tissue evidence="1">Muscle</tissue>
    </source>
</reference>
<protein>
    <submittedName>
        <fullName evidence="1">Uncharacterized protein</fullName>
    </submittedName>
</protein>
<gene>
    <name evidence="1" type="ORF">EYF80_008907</name>
</gene>
<dbReference type="EMBL" id="SRLO01000050">
    <property type="protein sequence ID" value="TNN80902.1"/>
    <property type="molecule type" value="Genomic_DNA"/>
</dbReference>
<keyword evidence="2" id="KW-1185">Reference proteome</keyword>
<comment type="caution">
    <text evidence="1">The sequence shown here is derived from an EMBL/GenBank/DDBJ whole genome shotgun (WGS) entry which is preliminary data.</text>
</comment>
<sequence>MPSTPADRSYLREVLAPYAASHAGSSARQPLTTVLRLRSHAVCPAFESMPDKRVYFQPLRGETNSSERRAGVPGPSYSTGFTERGMEMKFIIQSERVCLPAVANGDEVHVSQGDSHSLSLEKVFYTDDRQGRASETGQCECVVGDGGVAEGGREGEKVKESTTAALRVNRPLLNCSYKSNGTRRCWHCAMTLITGTQNNVKTILPQVVVAQMLLLFSTLLETVVCQTRSRLIARMIQPVFTLKPLLWSMMSRGRVDI</sequence>
<evidence type="ECO:0000313" key="2">
    <source>
        <dbReference type="Proteomes" id="UP000314294"/>
    </source>
</evidence>
<evidence type="ECO:0000313" key="1">
    <source>
        <dbReference type="EMBL" id="TNN80902.1"/>
    </source>
</evidence>
<name>A0A4Z2IUB8_9TELE</name>
<organism evidence="1 2">
    <name type="scientific">Liparis tanakae</name>
    <name type="common">Tanaka's snailfish</name>
    <dbReference type="NCBI Taxonomy" id="230148"/>
    <lineage>
        <taxon>Eukaryota</taxon>
        <taxon>Metazoa</taxon>
        <taxon>Chordata</taxon>
        <taxon>Craniata</taxon>
        <taxon>Vertebrata</taxon>
        <taxon>Euteleostomi</taxon>
        <taxon>Actinopterygii</taxon>
        <taxon>Neopterygii</taxon>
        <taxon>Teleostei</taxon>
        <taxon>Neoteleostei</taxon>
        <taxon>Acanthomorphata</taxon>
        <taxon>Eupercaria</taxon>
        <taxon>Perciformes</taxon>
        <taxon>Cottioidei</taxon>
        <taxon>Cottales</taxon>
        <taxon>Liparidae</taxon>
        <taxon>Liparis</taxon>
    </lineage>
</organism>
<proteinExistence type="predicted"/>
<dbReference type="AlphaFoldDB" id="A0A4Z2IUB8"/>
<accession>A0A4Z2IUB8</accession>
<dbReference type="Proteomes" id="UP000314294">
    <property type="component" value="Unassembled WGS sequence"/>
</dbReference>